<proteinExistence type="inferred from homology"/>
<name>A0ABT5TYN0_9MICO</name>
<comment type="caution">
    <text evidence="6">The sequence shown here is derived from an EMBL/GenBank/DDBJ whole genome shotgun (WGS) entry which is preliminary data.</text>
</comment>
<dbReference type="PRINTS" id="PR00719">
    <property type="entry name" value="LMWPTPASE"/>
</dbReference>
<gene>
    <name evidence="6" type="ORF">PU560_07145</name>
</gene>
<dbReference type="InterPro" id="IPR023485">
    <property type="entry name" value="Ptyr_pPase"/>
</dbReference>
<evidence type="ECO:0000313" key="7">
    <source>
        <dbReference type="Proteomes" id="UP001165561"/>
    </source>
</evidence>
<dbReference type="InterPro" id="IPR050438">
    <property type="entry name" value="LMW_PTPase"/>
</dbReference>
<evidence type="ECO:0000313" key="6">
    <source>
        <dbReference type="EMBL" id="MDD9206245.1"/>
    </source>
</evidence>
<evidence type="ECO:0000259" key="5">
    <source>
        <dbReference type="SMART" id="SM00226"/>
    </source>
</evidence>
<comment type="similarity">
    <text evidence="1">Belongs to the low molecular weight phosphotyrosine protein phosphatase family.</text>
</comment>
<dbReference type="InterPro" id="IPR036196">
    <property type="entry name" value="Ptyr_pPase_sf"/>
</dbReference>
<keyword evidence="4" id="KW-0904">Protein phosphatase</keyword>
<evidence type="ECO:0000256" key="1">
    <source>
        <dbReference type="ARBA" id="ARBA00011063"/>
    </source>
</evidence>
<dbReference type="InterPro" id="IPR017867">
    <property type="entry name" value="Tyr_phospatase_low_mol_wt"/>
</dbReference>
<dbReference type="EMBL" id="JARACI010000825">
    <property type="protein sequence ID" value="MDD9206245.1"/>
    <property type="molecule type" value="Genomic_DNA"/>
</dbReference>
<dbReference type="Pfam" id="PF01451">
    <property type="entry name" value="LMWPc"/>
    <property type="match status" value="1"/>
</dbReference>
<dbReference type="PANTHER" id="PTHR11717">
    <property type="entry name" value="LOW MOLECULAR WEIGHT PROTEIN TYROSINE PHOSPHATASE"/>
    <property type="match status" value="1"/>
</dbReference>
<dbReference type="SUPFAM" id="SSF52788">
    <property type="entry name" value="Phosphotyrosine protein phosphatases I"/>
    <property type="match status" value="1"/>
</dbReference>
<dbReference type="Proteomes" id="UP001165561">
    <property type="component" value="Unassembled WGS sequence"/>
</dbReference>
<dbReference type="CDD" id="cd16343">
    <property type="entry name" value="LMWPTP"/>
    <property type="match status" value="1"/>
</dbReference>
<evidence type="ECO:0000256" key="2">
    <source>
        <dbReference type="ARBA" id="ARBA00013064"/>
    </source>
</evidence>
<dbReference type="Gene3D" id="3.40.50.2300">
    <property type="match status" value="1"/>
</dbReference>
<sequence>MDSDPSTDRTVLDPSAAAAGRRAYRVLMVCTGNICRSPMAQVVLTERLQRAGLQDEVEVGSAGVSDEEAGNPIDPRARTVLREAGYPVPEEHQAHQVAPGELGGYDLVLAMTHQHAQALRRRAEQDGLAVTSPDAATQVRLFREFDPTAPRLSGGTSPQELDVPDPWYGDQDGFYRTLDAVEAAADGLLEHCKETLANR</sequence>
<protein>
    <recommendedName>
        <fullName evidence="2">protein-tyrosine-phosphatase</fullName>
        <ecNumber evidence="2">3.1.3.48</ecNumber>
    </recommendedName>
</protein>
<reference evidence="6" key="1">
    <citation type="submission" date="2023-02" db="EMBL/GenBank/DDBJ databases">
        <title>Georgenia sp.10Sc9-8, isolated from a soil sample collected from the Taklamakan desert.</title>
        <authorList>
            <person name="Liu S."/>
        </authorList>
    </citation>
    <scope>NUCLEOTIDE SEQUENCE</scope>
    <source>
        <strain evidence="6">10Sc9-8</strain>
    </source>
</reference>
<keyword evidence="7" id="KW-1185">Reference proteome</keyword>
<dbReference type="SMART" id="SM00226">
    <property type="entry name" value="LMWPc"/>
    <property type="match status" value="1"/>
</dbReference>
<evidence type="ECO:0000256" key="3">
    <source>
        <dbReference type="ARBA" id="ARBA00022801"/>
    </source>
</evidence>
<feature type="domain" description="Phosphotyrosine protein phosphatase I" evidence="5">
    <location>
        <begin position="24"/>
        <end position="191"/>
    </location>
</feature>
<dbReference type="PANTHER" id="PTHR11717:SF7">
    <property type="entry name" value="LOW MOLECULAR WEIGHT PHOSPHOTYROSINE PROTEIN PHOSPHATASE"/>
    <property type="match status" value="1"/>
</dbReference>
<accession>A0ABT5TYN0</accession>
<evidence type="ECO:0000256" key="4">
    <source>
        <dbReference type="ARBA" id="ARBA00022912"/>
    </source>
</evidence>
<keyword evidence="3" id="KW-0378">Hydrolase</keyword>
<dbReference type="EC" id="3.1.3.48" evidence="2"/>
<organism evidence="6 7">
    <name type="scientific">Georgenia halotolerans</name>
    <dbReference type="NCBI Taxonomy" id="3028317"/>
    <lineage>
        <taxon>Bacteria</taxon>
        <taxon>Bacillati</taxon>
        <taxon>Actinomycetota</taxon>
        <taxon>Actinomycetes</taxon>
        <taxon>Micrococcales</taxon>
        <taxon>Bogoriellaceae</taxon>
        <taxon>Georgenia</taxon>
    </lineage>
</organism>